<dbReference type="AlphaFoldDB" id="A0A8S9TE77"/>
<evidence type="ECO:0000256" key="1">
    <source>
        <dbReference type="ARBA" id="ARBA00022505"/>
    </source>
</evidence>
<dbReference type="InterPro" id="IPR005116">
    <property type="entry name" value="Transp-assoc_OB_typ1"/>
</dbReference>
<gene>
    <name evidence="4" type="ORF">DA73_0400033865</name>
</gene>
<evidence type="ECO:0000313" key="5">
    <source>
        <dbReference type="Proteomes" id="UP000029738"/>
    </source>
</evidence>
<name>A0A8S9TE77_9CYAN</name>
<organism evidence="4 5">
    <name type="scientific">Tolypothrix bouteillei VB521301</name>
    <dbReference type="NCBI Taxonomy" id="1479485"/>
    <lineage>
        <taxon>Bacteria</taxon>
        <taxon>Bacillati</taxon>
        <taxon>Cyanobacteriota</taxon>
        <taxon>Cyanophyceae</taxon>
        <taxon>Nostocales</taxon>
        <taxon>Tolypothrichaceae</taxon>
        <taxon>Tolypothrix</taxon>
    </lineage>
</organism>
<dbReference type="EMBL" id="JHEG04000001">
    <property type="protein sequence ID" value="KAF3889904.1"/>
    <property type="molecule type" value="Genomic_DNA"/>
</dbReference>
<dbReference type="InterPro" id="IPR004606">
    <property type="entry name" value="Mop_domain"/>
</dbReference>
<reference evidence="4" key="2">
    <citation type="submission" date="2019-11" db="EMBL/GenBank/DDBJ databases">
        <title>Improved Assembly of Tolypothrix boutellei genome.</title>
        <authorList>
            <person name="Sarangi A.N."/>
            <person name="Mukherjee M."/>
            <person name="Ghosh S."/>
            <person name="Singh D."/>
            <person name="Das A."/>
            <person name="Kant S."/>
            <person name="Prusty A."/>
            <person name="Tripathy S."/>
        </authorList>
    </citation>
    <scope>NUCLEOTIDE SEQUENCE</scope>
    <source>
        <strain evidence="4">VB521301</strain>
    </source>
</reference>
<keyword evidence="1 2" id="KW-0500">Molybdenum</keyword>
<reference evidence="4" key="1">
    <citation type="journal article" date="2015" name="Genome Announc.">
        <title>Draft Genome Sequence of Tolypothrix boutellei Strain VB521301.</title>
        <authorList>
            <person name="Chandrababunaidu M.M."/>
            <person name="Singh D."/>
            <person name="Sen D."/>
            <person name="Bhan S."/>
            <person name="Das S."/>
            <person name="Gupta A."/>
            <person name="Adhikary S.P."/>
            <person name="Tripathy S."/>
        </authorList>
    </citation>
    <scope>NUCLEOTIDE SEQUENCE</scope>
    <source>
        <strain evidence="4">VB521301</strain>
    </source>
</reference>
<comment type="caution">
    <text evidence="4">The sequence shown here is derived from an EMBL/GenBank/DDBJ whole genome shotgun (WGS) entry which is preliminary data.</text>
</comment>
<dbReference type="GO" id="GO:0015689">
    <property type="term" value="P:molybdate ion transport"/>
    <property type="evidence" value="ECO:0007669"/>
    <property type="project" value="InterPro"/>
</dbReference>
<dbReference type="OrthoDB" id="122515at2"/>
<feature type="domain" description="Mop" evidence="3">
    <location>
        <begin position="33"/>
        <end position="101"/>
    </location>
</feature>
<dbReference type="SUPFAM" id="SSF50331">
    <property type="entry name" value="MOP-like"/>
    <property type="match status" value="1"/>
</dbReference>
<keyword evidence="5" id="KW-1185">Reference proteome</keyword>
<proteinExistence type="predicted"/>
<evidence type="ECO:0000313" key="4">
    <source>
        <dbReference type="EMBL" id="KAF3889904.1"/>
    </source>
</evidence>
<evidence type="ECO:0000259" key="3">
    <source>
        <dbReference type="PROSITE" id="PS51866"/>
    </source>
</evidence>
<dbReference type="Pfam" id="PF03459">
    <property type="entry name" value="TOBE"/>
    <property type="match status" value="1"/>
</dbReference>
<accession>A0A8S9TE77</accession>
<protein>
    <submittedName>
        <fullName evidence="4">TOBE domain-containing protein</fullName>
    </submittedName>
</protein>
<dbReference type="Gene3D" id="2.40.50.100">
    <property type="match status" value="1"/>
</dbReference>
<dbReference type="InterPro" id="IPR008995">
    <property type="entry name" value="Mo/tungstate-bd_C_term_dom"/>
</dbReference>
<sequence length="102" mass="10937">MKRRQLFAFIRLAVASLLLVSGLRWFDPSPAIAQSNANLLISAAASLKDTLEEVNDEIEIEIAPGVAVTAIITKTSVEKLGLQEGKQAYAIIKASDVIVSVD</sequence>
<dbReference type="PROSITE" id="PS51866">
    <property type="entry name" value="MOP"/>
    <property type="match status" value="1"/>
</dbReference>
<dbReference type="Proteomes" id="UP000029738">
    <property type="component" value="Unassembled WGS sequence"/>
</dbReference>
<evidence type="ECO:0000256" key="2">
    <source>
        <dbReference type="PROSITE-ProRule" id="PRU01213"/>
    </source>
</evidence>